<sequence>MFRLWGKIYKNNKIIKDTVFQVDNPSLSRTQKVNQGLEEICYTFDIGRPLWLLNNEKEMPKYNRTNFIQDHFIETIPFDYLEIEIIEDDKEKNN</sequence>
<accession>A0A4R3MES1</accession>
<dbReference type="Proteomes" id="UP000294902">
    <property type="component" value="Unassembled WGS sequence"/>
</dbReference>
<evidence type="ECO:0000313" key="2">
    <source>
        <dbReference type="Proteomes" id="UP000294902"/>
    </source>
</evidence>
<evidence type="ECO:0000313" key="1">
    <source>
        <dbReference type="EMBL" id="TCT12301.1"/>
    </source>
</evidence>
<dbReference type="OrthoDB" id="2084516at2"/>
<keyword evidence="2" id="KW-1185">Reference proteome</keyword>
<dbReference type="RefSeq" id="WP_132253859.1">
    <property type="nucleotide sequence ID" value="NZ_SMAL01000012.1"/>
</dbReference>
<comment type="caution">
    <text evidence="1">The sequence shown here is derived from an EMBL/GenBank/DDBJ whole genome shotgun (WGS) entry which is preliminary data.</text>
</comment>
<protein>
    <submittedName>
        <fullName evidence="1">Uncharacterized protein</fullName>
    </submittedName>
</protein>
<organism evidence="1 2">
    <name type="scientific">Natranaerovirga pectinivora</name>
    <dbReference type="NCBI Taxonomy" id="682400"/>
    <lineage>
        <taxon>Bacteria</taxon>
        <taxon>Bacillati</taxon>
        <taxon>Bacillota</taxon>
        <taxon>Clostridia</taxon>
        <taxon>Lachnospirales</taxon>
        <taxon>Natranaerovirgaceae</taxon>
        <taxon>Natranaerovirga</taxon>
    </lineage>
</organism>
<gene>
    <name evidence="1" type="ORF">EDC18_11273</name>
</gene>
<dbReference type="EMBL" id="SMAL01000012">
    <property type="protein sequence ID" value="TCT12301.1"/>
    <property type="molecule type" value="Genomic_DNA"/>
</dbReference>
<name>A0A4R3MES1_9FIRM</name>
<reference evidence="1 2" key="1">
    <citation type="submission" date="2019-03" db="EMBL/GenBank/DDBJ databases">
        <title>Genomic Encyclopedia of Type Strains, Phase IV (KMG-IV): sequencing the most valuable type-strain genomes for metagenomic binning, comparative biology and taxonomic classification.</title>
        <authorList>
            <person name="Goeker M."/>
        </authorList>
    </citation>
    <scope>NUCLEOTIDE SEQUENCE [LARGE SCALE GENOMIC DNA]</scope>
    <source>
        <strain evidence="1 2">DSM 24629</strain>
    </source>
</reference>
<proteinExistence type="predicted"/>
<dbReference type="AlphaFoldDB" id="A0A4R3MES1"/>